<feature type="compositionally biased region" description="Low complexity" evidence="1">
    <location>
        <begin position="112"/>
        <end position="133"/>
    </location>
</feature>
<dbReference type="RefSeq" id="WP_143086328.1">
    <property type="nucleotide sequence ID" value="NZ_FOEF01000015.1"/>
</dbReference>
<dbReference type="STRING" id="394193.SAMN04489732_11572"/>
<name>A0A1H8YFT9_9PSEU</name>
<dbReference type="Proteomes" id="UP000198582">
    <property type="component" value="Unassembled WGS sequence"/>
</dbReference>
<feature type="compositionally biased region" description="Low complexity" evidence="1">
    <location>
        <begin position="73"/>
        <end position="89"/>
    </location>
</feature>
<feature type="region of interest" description="Disordered" evidence="1">
    <location>
        <begin position="47"/>
        <end position="158"/>
    </location>
</feature>
<evidence type="ECO:0000313" key="3">
    <source>
        <dbReference type="EMBL" id="SEP50923.1"/>
    </source>
</evidence>
<dbReference type="AlphaFoldDB" id="A0A1H8YFT9"/>
<keyword evidence="2" id="KW-0812">Transmembrane</keyword>
<feature type="compositionally biased region" description="Basic and acidic residues" evidence="1">
    <location>
        <begin position="147"/>
        <end position="158"/>
    </location>
</feature>
<feature type="transmembrane region" description="Helical" evidence="2">
    <location>
        <begin position="27"/>
        <end position="46"/>
    </location>
</feature>
<keyword evidence="2" id="KW-1133">Transmembrane helix</keyword>
<accession>A0A1H8YFT9</accession>
<evidence type="ECO:0000313" key="4">
    <source>
        <dbReference type="Proteomes" id="UP000198582"/>
    </source>
</evidence>
<keyword evidence="2" id="KW-0472">Membrane</keyword>
<keyword evidence="4" id="KW-1185">Reference proteome</keyword>
<gene>
    <name evidence="3" type="ORF">SAMN04489732_11572</name>
</gene>
<proteinExistence type="predicted"/>
<evidence type="ECO:0000256" key="1">
    <source>
        <dbReference type="SAM" id="MobiDB-lite"/>
    </source>
</evidence>
<evidence type="ECO:0000256" key="2">
    <source>
        <dbReference type="SAM" id="Phobius"/>
    </source>
</evidence>
<sequence length="158" mass="15736">MTRLGNWREITPRRGARRAPRALQRPSTAIVASGIVAAAAVITLAVTGSSGSPPGDSGTRAAPAPQSRPAPAPGTTTTTAPPEPASARPVTPTRTLVKQAGGTAPAAETYQPAPAGTPATSAASSTPPTIPSTVVIIWSDPGSPDNGSHDGSGRRHGR</sequence>
<reference evidence="3 4" key="1">
    <citation type="submission" date="2016-10" db="EMBL/GenBank/DDBJ databases">
        <authorList>
            <person name="de Groot N.N."/>
        </authorList>
    </citation>
    <scope>NUCLEOTIDE SEQUENCE [LARGE SCALE GENOMIC DNA]</scope>
    <source>
        <strain evidence="3 4">DSM 44993</strain>
    </source>
</reference>
<protein>
    <submittedName>
        <fullName evidence="3">Uncharacterized protein</fullName>
    </submittedName>
</protein>
<organism evidence="3 4">
    <name type="scientific">Amycolatopsis saalfeldensis</name>
    <dbReference type="NCBI Taxonomy" id="394193"/>
    <lineage>
        <taxon>Bacteria</taxon>
        <taxon>Bacillati</taxon>
        <taxon>Actinomycetota</taxon>
        <taxon>Actinomycetes</taxon>
        <taxon>Pseudonocardiales</taxon>
        <taxon>Pseudonocardiaceae</taxon>
        <taxon>Amycolatopsis</taxon>
    </lineage>
</organism>
<feature type="region of interest" description="Disordered" evidence="1">
    <location>
        <begin position="1"/>
        <end position="27"/>
    </location>
</feature>
<dbReference type="EMBL" id="FOEF01000015">
    <property type="protein sequence ID" value="SEP50923.1"/>
    <property type="molecule type" value="Genomic_DNA"/>
</dbReference>
<feature type="compositionally biased region" description="Low complexity" evidence="1">
    <location>
        <begin position="47"/>
        <end position="65"/>
    </location>
</feature>